<dbReference type="AlphaFoldDB" id="A0A0B4CX10"/>
<feature type="chain" id="PRO_5002102342" description="Peptidase M1 membrane alanine aminopeptidase domain-containing protein" evidence="1">
    <location>
        <begin position="23"/>
        <end position="477"/>
    </location>
</feature>
<organism evidence="2 3">
    <name type="scientific">Brevundimonas nasdae</name>
    <dbReference type="NCBI Taxonomy" id="172043"/>
    <lineage>
        <taxon>Bacteria</taxon>
        <taxon>Pseudomonadati</taxon>
        <taxon>Pseudomonadota</taxon>
        <taxon>Alphaproteobacteria</taxon>
        <taxon>Caulobacterales</taxon>
        <taxon>Caulobacteraceae</taxon>
        <taxon>Brevundimonas</taxon>
    </lineage>
</organism>
<dbReference type="EMBL" id="JWSY01000009">
    <property type="protein sequence ID" value="KIC58861.1"/>
    <property type="molecule type" value="Genomic_DNA"/>
</dbReference>
<dbReference type="InterPro" id="IPR027268">
    <property type="entry name" value="Peptidase_M4/M1_CTD_sf"/>
</dbReference>
<dbReference type="STRING" id="172043.RM53_06530"/>
<evidence type="ECO:0000313" key="3">
    <source>
        <dbReference type="Proteomes" id="UP000031166"/>
    </source>
</evidence>
<dbReference type="SUPFAM" id="SSF55486">
    <property type="entry name" value="Metalloproteases ('zincins'), catalytic domain"/>
    <property type="match status" value="1"/>
</dbReference>
<accession>A0A0B4CX10</accession>
<evidence type="ECO:0000313" key="2">
    <source>
        <dbReference type="EMBL" id="KIC58861.1"/>
    </source>
</evidence>
<sequence length="477" mass="52464">MRVHAFASSAVLALALMSGACAAGPMSAPATFQAEDGPQVTVTRDGDHLNIDYRFGRDVPVWAFQDSALEQDSRQPWRPRQWTIETPGVVMERRGHYDIIRSTDGGPVPREVRFRVRPQAVDLEAEYPTLLFSNGAVALPTRQLDVFALPSAQAAEQVPDDLNRVRLDGGPSRVTWRDENGPVLFNGRRRDELTTMDERSYVLLGEATVTPGDGLSTVMDPNLPPWIGEEIRGFAPRVGHYYRDRLGAPGSGGDTPIVMVAWNGPTESMTSMGGSVLPGLIVMSFEGRGVTSPQPEIMERSRWFIGHEGAHFWLGQTVRYAFADEAWITEGGADLMAVRALKALDANYDDRAELQSEVDDCVNLARQPVAQAGARGEHRAYYACGAVFALAAEGAQRQRTGGDWFDFLRPLLRQPDGVLSREEWLTALTRTSRDPSLRGDVERLLDQGASDPSAVIARLFQRTGVAFRMIDGRVVLS</sequence>
<dbReference type="RefSeq" id="WP_039245363.1">
    <property type="nucleotide sequence ID" value="NZ_JWSY01000009.1"/>
</dbReference>
<evidence type="ECO:0008006" key="4">
    <source>
        <dbReference type="Google" id="ProtNLM"/>
    </source>
</evidence>
<protein>
    <recommendedName>
        <fullName evidence="4">Peptidase M1 membrane alanine aminopeptidase domain-containing protein</fullName>
    </recommendedName>
</protein>
<gene>
    <name evidence="2" type="ORF">RM53_06530</name>
</gene>
<proteinExistence type="predicted"/>
<dbReference type="Proteomes" id="UP000031166">
    <property type="component" value="Unassembled WGS sequence"/>
</dbReference>
<reference evidence="2 3" key="1">
    <citation type="submission" date="2014-12" db="EMBL/GenBank/DDBJ databases">
        <title>Genome sequencing of Brevundimonas nasdae TPW30.</title>
        <authorList>
            <person name="Tan P.W."/>
            <person name="Chan K.-G."/>
        </authorList>
    </citation>
    <scope>NUCLEOTIDE SEQUENCE [LARGE SCALE GENOMIC DNA]</scope>
    <source>
        <strain evidence="2 3">TPW30</strain>
    </source>
</reference>
<dbReference type="PROSITE" id="PS51257">
    <property type="entry name" value="PROKAR_LIPOPROTEIN"/>
    <property type="match status" value="1"/>
</dbReference>
<name>A0A0B4CX10_9CAUL</name>
<comment type="caution">
    <text evidence="2">The sequence shown here is derived from an EMBL/GenBank/DDBJ whole genome shotgun (WGS) entry which is preliminary data.</text>
</comment>
<keyword evidence="1" id="KW-0732">Signal</keyword>
<evidence type="ECO:0000256" key="1">
    <source>
        <dbReference type="SAM" id="SignalP"/>
    </source>
</evidence>
<feature type="signal peptide" evidence="1">
    <location>
        <begin position="1"/>
        <end position="22"/>
    </location>
</feature>
<dbReference type="Gene3D" id="1.10.390.10">
    <property type="entry name" value="Neutral Protease Domain 2"/>
    <property type="match status" value="1"/>
</dbReference>